<sequence>MSCSNKTENMKSDSINTKAIFLHHSTGKTIWRGGNTFIQKVKLKLGLPMAVERWFTKYNKQNSTNYIVEARAFPAKEPYGWNNYPFDYYTIWVENGHQDYYMEEPTLKILTKEYGVIILKHCFPVSKLKTDREKIDIASAERTIQNYRLQYEALYKEFQKYPDTKFLIWTPPALTERKSDEEWAQNMQEFYLWIRNEWDKPDDNVFLWDFRALETEGGLYLLDKYAESPSDSHPNTELAIKAYPLFCKKIVEVFNR</sequence>
<name>A0ABS1HPZ6_9BACT</name>
<organism evidence="1 2">
    <name type="scientific">Carboxylicivirga marina</name>
    <dbReference type="NCBI Taxonomy" id="2800988"/>
    <lineage>
        <taxon>Bacteria</taxon>
        <taxon>Pseudomonadati</taxon>
        <taxon>Bacteroidota</taxon>
        <taxon>Bacteroidia</taxon>
        <taxon>Marinilabiliales</taxon>
        <taxon>Marinilabiliaceae</taxon>
        <taxon>Carboxylicivirga</taxon>
    </lineage>
</organism>
<dbReference type="Proteomes" id="UP000605676">
    <property type="component" value="Unassembled WGS sequence"/>
</dbReference>
<comment type="caution">
    <text evidence="1">The sequence shown here is derived from an EMBL/GenBank/DDBJ whole genome shotgun (WGS) entry which is preliminary data.</text>
</comment>
<proteinExistence type="predicted"/>
<accession>A0ABS1HPZ6</accession>
<evidence type="ECO:0000313" key="2">
    <source>
        <dbReference type="Proteomes" id="UP000605676"/>
    </source>
</evidence>
<evidence type="ECO:0008006" key="3">
    <source>
        <dbReference type="Google" id="ProtNLM"/>
    </source>
</evidence>
<reference evidence="1 2" key="1">
    <citation type="submission" date="2021-01" db="EMBL/GenBank/DDBJ databases">
        <title>Carboxyliciviraga sp.nov., isolated from coastal sediments.</title>
        <authorList>
            <person name="Lu D."/>
            <person name="Zhang T."/>
        </authorList>
    </citation>
    <scope>NUCLEOTIDE SEQUENCE [LARGE SCALE GENOMIC DNA]</scope>
    <source>
        <strain evidence="1 2">N1Y132</strain>
    </source>
</reference>
<gene>
    <name evidence="1" type="ORF">JIV24_20580</name>
</gene>
<keyword evidence="2" id="KW-1185">Reference proteome</keyword>
<protein>
    <recommendedName>
        <fullName evidence="3">SGNH/GDSL hydrolase family protein</fullName>
    </recommendedName>
</protein>
<evidence type="ECO:0000313" key="1">
    <source>
        <dbReference type="EMBL" id="MBK3519749.1"/>
    </source>
</evidence>
<dbReference type="EMBL" id="JAENRR010000089">
    <property type="protein sequence ID" value="MBK3519749.1"/>
    <property type="molecule type" value="Genomic_DNA"/>
</dbReference>